<dbReference type="AlphaFoldDB" id="A0A848L2G4"/>
<reference evidence="2 3" key="1">
    <citation type="submission" date="2020-04" db="EMBL/GenBank/DDBJ databases">
        <title>Gordonia sp. nov. TBRC 11910.</title>
        <authorList>
            <person name="Suriyachadkun C."/>
        </authorList>
    </citation>
    <scope>NUCLEOTIDE SEQUENCE [LARGE SCALE GENOMIC DNA]</scope>
    <source>
        <strain evidence="2 3">TBRC 11910</strain>
    </source>
</reference>
<sequence>MRDRHKADRLRVRPVWLSLGCAAIAVALLVGGLITVLREVHRDPCESVLPYAAGMGLRLSDAETVVACEEYPSYPDSSAKVLVRTASRAARDALLRRSGVSEDVERTMISLNDGPIETEVRRPNLNRSEQIYLATTKSGDQLSISYDESVQAGLLLTVWAIET</sequence>
<keyword evidence="3" id="KW-1185">Reference proteome</keyword>
<keyword evidence="1" id="KW-0812">Transmembrane</keyword>
<dbReference type="RefSeq" id="WP_170195302.1">
    <property type="nucleotide sequence ID" value="NZ_JABBNB010000017.1"/>
</dbReference>
<keyword evidence="1" id="KW-0472">Membrane</keyword>
<gene>
    <name evidence="2" type="ORF">HH308_16395</name>
</gene>
<comment type="caution">
    <text evidence="2">The sequence shown here is derived from an EMBL/GenBank/DDBJ whole genome shotgun (WGS) entry which is preliminary data.</text>
</comment>
<dbReference type="Proteomes" id="UP000550729">
    <property type="component" value="Unassembled WGS sequence"/>
</dbReference>
<evidence type="ECO:0000256" key="1">
    <source>
        <dbReference type="SAM" id="Phobius"/>
    </source>
</evidence>
<feature type="transmembrane region" description="Helical" evidence="1">
    <location>
        <begin position="12"/>
        <end position="37"/>
    </location>
</feature>
<dbReference type="EMBL" id="JABBNB010000017">
    <property type="protein sequence ID" value="NMO02793.1"/>
    <property type="molecule type" value="Genomic_DNA"/>
</dbReference>
<evidence type="ECO:0000313" key="3">
    <source>
        <dbReference type="Proteomes" id="UP000550729"/>
    </source>
</evidence>
<organism evidence="2 3">
    <name type="scientific">Gordonia asplenii</name>
    <dbReference type="NCBI Taxonomy" id="2725283"/>
    <lineage>
        <taxon>Bacteria</taxon>
        <taxon>Bacillati</taxon>
        <taxon>Actinomycetota</taxon>
        <taxon>Actinomycetes</taxon>
        <taxon>Mycobacteriales</taxon>
        <taxon>Gordoniaceae</taxon>
        <taxon>Gordonia</taxon>
    </lineage>
</organism>
<accession>A0A848L2G4</accession>
<keyword evidence="1" id="KW-1133">Transmembrane helix</keyword>
<evidence type="ECO:0000313" key="2">
    <source>
        <dbReference type="EMBL" id="NMO02793.1"/>
    </source>
</evidence>
<name>A0A848L2G4_9ACTN</name>
<protein>
    <submittedName>
        <fullName evidence="2">Uncharacterized protein</fullName>
    </submittedName>
</protein>
<proteinExistence type="predicted"/>